<dbReference type="AlphaFoldDB" id="A0A1G9UWQ2"/>
<reference evidence="3 4" key="1">
    <citation type="submission" date="2016-10" db="EMBL/GenBank/DDBJ databases">
        <authorList>
            <person name="de Groot N.N."/>
        </authorList>
    </citation>
    <scope>NUCLEOTIDE SEQUENCE [LARGE SCALE GENOMIC DNA]</scope>
    <source>
        <strain evidence="3 4">CGMCC 4.2022</strain>
    </source>
</reference>
<evidence type="ECO:0000313" key="3">
    <source>
        <dbReference type="EMBL" id="SDM64250.1"/>
    </source>
</evidence>
<gene>
    <name evidence="3" type="ORF">SAMN05216259_10124</name>
</gene>
<dbReference type="STRING" id="310781.SAMN05216259_10124"/>
<dbReference type="EMBL" id="FNIE01000001">
    <property type="protein sequence ID" value="SDM64250.1"/>
    <property type="molecule type" value="Genomic_DNA"/>
</dbReference>
<dbReference type="InterPro" id="IPR002563">
    <property type="entry name" value="Flavin_Rdtase-like_dom"/>
</dbReference>
<proteinExistence type="predicted"/>
<evidence type="ECO:0000313" key="4">
    <source>
        <dbReference type="Proteomes" id="UP000199341"/>
    </source>
</evidence>
<name>A0A1G9UWQ2_9ACTN</name>
<dbReference type="InterPro" id="IPR012349">
    <property type="entry name" value="Split_barrel_FMN-bd"/>
</dbReference>
<dbReference type="Proteomes" id="UP000199341">
    <property type="component" value="Unassembled WGS sequence"/>
</dbReference>
<dbReference type="InterPro" id="IPR050268">
    <property type="entry name" value="NADH-dep_flavin_reductase"/>
</dbReference>
<evidence type="ECO:0000259" key="2">
    <source>
        <dbReference type="SMART" id="SM00903"/>
    </source>
</evidence>
<dbReference type="OrthoDB" id="9792858at2"/>
<dbReference type="SMART" id="SM00903">
    <property type="entry name" value="Flavin_Reduct"/>
    <property type="match status" value="1"/>
</dbReference>
<feature type="domain" description="Flavin reductase like" evidence="2">
    <location>
        <begin position="9"/>
        <end position="162"/>
    </location>
</feature>
<dbReference type="PANTHER" id="PTHR30466:SF1">
    <property type="entry name" value="FMN REDUCTASE (NADH) RUTF"/>
    <property type="match status" value="1"/>
</dbReference>
<dbReference type="Gene3D" id="2.30.110.10">
    <property type="entry name" value="Electron Transport, Fmn-binding Protein, Chain A"/>
    <property type="match status" value="1"/>
</dbReference>
<dbReference type="GO" id="GO:0010181">
    <property type="term" value="F:FMN binding"/>
    <property type="evidence" value="ECO:0007669"/>
    <property type="project" value="InterPro"/>
</dbReference>
<dbReference type="GO" id="GO:0042602">
    <property type="term" value="F:riboflavin reductase (NADPH) activity"/>
    <property type="evidence" value="ECO:0007669"/>
    <property type="project" value="TreeGrafter"/>
</dbReference>
<sequence length="166" mass="17210">MELDLRAAMRHFATGVSVVSTFAAAPDAPGGVRHDAVTVNSLAPVSYDPPLVSLCLHNESALLADLLAAGRWGVSILGADGARTAALLARPRERRREALATLPADRGTHTGALIFSGPGWLECALADSFAAGDHLMVIGEVLATGVREPQEPLIFLQGTFTCGVAG</sequence>
<organism evidence="3 4">
    <name type="scientific">Actinacidiphila guanduensis</name>
    <dbReference type="NCBI Taxonomy" id="310781"/>
    <lineage>
        <taxon>Bacteria</taxon>
        <taxon>Bacillati</taxon>
        <taxon>Actinomycetota</taxon>
        <taxon>Actinomycetes</taxon>
        <taxon>Kitasatosporales</taxon>
        <taxon>Streptomycetaceae</taxon>
        <taxon>Actinacidiphila</taxon>
    </lineage>
</organism>
<dbReference type="SUPFAM" id="SSF50475">
    <property type="entry name" value="FMN-binding split barrel"/>
    <property type="match status" value="1"/>
</dbReference>
<dbReference type="RefSeq" id="WP_093782147.1">
    <property type="nucleotide sequence ID" value="NZ_FNIE01000001.1"/>
</dbReference>
<dbReference type="PANTHER" id="PTHR30466">
    <property type="entry name" value="FLAVIN REDUCTASE"/>
    <property type="match status" value="1"/>
</dbReference>
<keyword evidence="1" id="KW-0560">Oxidoreductase</keyword>
<accession>A0A1G9UWQ2</accession>
<keyword evidence="4" id="KW-1185">Reference proteome</keyword>
<evidence type="ECO:0000256" key="1">
    <source>
        <dbReference type="ARBA" id="ARBA00023002"/>
    </source>
</evidence>
<dbReference type="Pfam" id="PF01613">
    <property type="entry name" value="Flavin_Reduct"/>
    <property type="match status" value="1"/>
</dbReference>
<protein>
    <submittedName>
        <fullName evidence="3">NADH-FMN oxidoreductase RutF, flavin reductase (DIM6/NTAB) family</fullName>
    </submittedName>
</protein>